<dbReference type="SUPFAM" id="SSF51197">
    <property type="entry name" value="Clavaminate synthase-like"/>
    <property type="match status" value="1"/>
</dbReference>
<gene>
    <name evidence="1" type="ORF">MNBD_GAMMA01-533</name>
</gene>
<accession>A0A3B0UZG0</accession>
<dbReference type="AlphaFoldDB" id="A0A3B0UZG0"/>
<dbReference type="EMBL" id="UOEW01000147">
    <property type="protein sequence ID" value="VAW36645.1"/>
    <property type="molecule type" value="Genomic_DNA"/>
</dbReference>
<organism evidence="1">
    <name type="scientific">hydrothermal vent metagenome</name>
    <dbReference type="NCBI Taxonomy" id="652676"/>
    <lineage>
        <taxon>unclassified sequences</taxon>
        <taxon>metagenomes</taxon>
        <taxon>ecological metagenomes</taxon>
    </lineage>
</organism>
<evidence type="ECO:0000313" key="1">
    <source>
        <dbReference type="EMBL" id="VAW36645.1"/>
    </source>
</evidence>
<proteinExistence type="predicted"/>
<dbReference type="Gene3D" id="2.60.120.620">
    <property type="entry name" value="q2cbj1_9rhob like domain"/>
    <property type="match status" value="1"/>
</dbReference>
<name>A0A3B0UZG0_9ZZZZ</name>
<reference evidence="1" key="1">
    <citation type="submission" date="2018-06" db="EMBL/GenBank/DDBJ databases">
        <authorList>
            <person name="Zhirakovskaya E."/>
        </authorList>
    </citation>
    <scope>NUCLEOTIDE SEQUENCE</scope>
</reference>
<protein>
    <submittedName>
        <fullName evidence="1">Uncharacterized protein</fullName>
    </submittedName>
</protein>
<sequence length="74" mass="8745">MVCEEEKRFFHKNGYLIKRNFVDSAMLLKLQNKVSAHLKQRIKPFKLEQEVNYPGSPKTKTEIGRDTIRRLLLA</sequence>